<dbReference type="RefSeq" id="XP_008881579.1">
    <property type="nucleotide sequence ID" value="XM_008883357.1"/>
</dbReference>
<feature type="non-terminal residue" evidence="1">
    <location>
        <position position="215"/>
    </location>
</feature>
<reference evidence="1" key="1">
    <citation type="submission" date="2013-12" db="EMBL/GenBank/DDBJ databases">
        <title>The Genome Sequence of Aphanomyces invadans NJM9701.</title>
        <authorList>
            <consortium name="The Broad Institute Genomics Platform"/>
            <person name="Russ C."/>
            <person name="Tyler B."/>
            <person name="van West P."/>
            <person name="Dieguez-Uribeondo J."/>
            <person name="Young S.K."/>
            <person name="Zeng Q."/>
            <person name="Gargeya S."/>
            <person name="Fitzgerald M."/>
            <person name="Abouelleil A."/>
            <person name="Alvarado L."/>
            <person name="Chapman S.B."/>
            <person name="Gainer-Dewar J."/>
            <person name="Goldberg J."/>
            <person name="Griggs A."/>
            <person name="Gujja S."/>
            <person name="Hansen M."/>
            <person name="Howarth C."/>
            <person name="Imamovic A."/>
            <person name="Ireland A."/>
            <person name="Larimer J."/>
            <person name="McCowan C."/>
            <person name="Murphy C."/>
            <person name="Pearson M."/>
            <person name="Poon T.W."/>
            <person name="Priest M."/>
            <person name="Roberts A."/>
            <person name="Saif S."/>
            <person name="Shea T."/>
            <person name="Sykes S."/>
            <person name="Wortman J."/>
            <person name="Nusbaum C."/>
            <person name="Birren B."/>
        </authorList>
    </citation>
    <scope>NUCLEOTIDE SEQUENCE [LARGE SCALE GENOMIC DNA]</scope>
    <source>
        <strain evidence="1">NJM9701</strain>
    </source>
</reference>
<accession>A0A024T7J3</accession>
<organism evidence="1">
    <name type="scientific">Aphanomyces invadans</name>
    <dbReference type="NCBI Taxonomy" id="157072"/>
    <lineage>
        <taxon>Eukaryota</taxon>
        <taxon>Sar</taxon>
        <taxon>Stramenopiles</taxon>
        <taxon>Oomycota</taxon>
        <taxon>Saprolegniomycetes</taxon>
        <taxon>Saprolegniales</taxon>
        <taxon>Verrucalvaceae</taxon>
        <taxon>Aphanomyces</taxon>
    </lineage>
</organism>
<proteinExistence type="predicted"/>
<dbReference type="eggNOG" id="ENOG502S64A">
    <property type="taxonomic scope" value="Eukaryota"/>
</dbReference>
<protein>
    <submittedName>
        <fullName evidence="1">Uncharacterized protein</fullName>
    </submittedName>
</protein>
<dbReference type="GeneID" id="20092431"/>
<dbReference type="AlphaFoldDB" id="A0A024T7J3"/>
<gene>
    <name evidence="1" type="ORF">H310_15381</name>
</gene>
<name>A0A024T7J3_9STRA</name>
<dbReference type="OrthoDB" id="167338at2759"/>
<feature type="non-terminal residue" evidence="1">
    <location>
        <position position="1"/>
    </location>
</feature>
<evidence type="ECO:0000313" key="1">
    <source>
        <dbReference type="EMBL" id="ETV89789.1"/>
    </source>
</evidence>
<dbReference type="EMBL" id="KI914364">
    <property type="protein sequence ID" value="ETV89789.1"/>
    <property type="molecule type" value="Genomic_DNA"/>
</dbReference>
<sequence length="215" mass="24563">KLGSLLDYTADLKRRKSLAKAAFSQTWKIWMRRELVSESNCARLYKAYVLCGASVNCGTWALTPTQLDGHEAFHRRQLRLLLGIFYPHLILEADSYARCHNEPLRGLVKRHRWRLFGHVLRSHTDTLAKNAMTAYFAPSNEAKFTGRTKTTLPVVLHRDPQFVGRSLLTTEDLDVNRTTAQDRCVWKCLTEKITTTSLDRRSPPTTAGTDMNVDD</sequence>
<dbReference type="VEuPathDB" id="FungiDB:H310_15381"/>